<dbReference type="OrthoDB" id="3436701at2"/>
<protein>
    <recommendedName>
        <fullName evidence="1">DUF4439 domain-containing protein</fullName>
    </recommendedName>
</protein>
<dbReference type="Gene3D" id="1.20.1260.10">
    <property type="match status" value="1"/>
</dbReference>
<dbReference type="Pfam" id="PF14530">
    <property type="entry name" value="DUF4439"/>
    <property type="match status" value="1"/>
</dbReference>
<name>A0A4V0ZK33_9ACTN</name>
<reference evidence="2 3" key="1">
    <citation type="submission" date="2019-02" db="EMBL/GenBank/DDBJ databases">
        <authorList>
            <person name="Khodamoradi S."/>
            <person name="Hahnke R.L."/>
            <person name="Kaempfer P."/>
            <person name="Schumann P."/>
            <person name="Rohde M."/>
            <person name="Steinert M."/>
            <person name="Luzhetskyy A."/>
            <person name="Wink J."/>
            <person name="Ruckert C."/>
        </authorList>
    </citation>
    <scope>NUCLEOTIDE SEQUENCE [LARGE SCALE GENOMIC DNA]</scope>
    <source>
        <strain evidence="2 3">M2</strain>
    </source>
</reference>
<dbReference type="SUPFAM" id="SSF47240">
    <property type="entry name" value="Ferritin-like"/>
    <property type="match status" value="1"/>
</dbReference>
<dbReference type="InterPro" id="IPR029447">
    <property type="entry name" value="DUF4439"/>
</dbReference>
<gene>
    <name evidence="2" type="ORF">EKD16_19095</name>
</gene>
<dbReference type="EMBL" id="CP036455">
    <property type="protein sequence ID" value="QBI55582.1"/>
    <property type="molecule type" value="Genomic_DNA"/>
</dbReference>
<keyword evidence="3" id="KW-1185">Reference proteome</keyword>
<evidence type="ECO:0000313" key="3">
    <source>
        <dbReference type="Proteomes" id="UP000292235"/>
    </source>
</evidence>
<feature type="domain" description="DUF4439" evidence="1">
    <location>
        <begin position="27"/>
        <end position="155"/>
    </location>
</feature>
<evidence type="ECO:0000313" key="2">
    <source>
        <dbReference type="EMBL" id="QBI55582.1"/>
    </source>
</evidence>
<dbReference type="Proteomes" id="UP000292235">
    <property type="component" value="Chromosome"/>
</dbReference>
<dbReference type="InterPro" id="IPR012347">
    <property type="entry name" value="Ferritin-like"/>
</dbReference>
<dbReference type="CDD" id="cd00657">
    <property type="entry name" value="Ferritin_like"/>
    <property type="match status" value="1"/>
</dbReference>
<dbReference type="KEGG" id="strr:EKD16_19095"/>
<dbReference type="InterPro" id="IPR009078">
    <property type="entry name" value="Ferritin-like_SF"/>
</dbReference>
<sequence>MTATPENAGTGTAATPLQDAEFATVPALQAALSAEHAAVYAYGYIGARSDGAQRERCYAHLDAHRGQRDTLRIELRDRGATPDPGKAAYDLPGGDSGADLAAYARSVEQQTAQSYLELAAAPGTAVRELALRSLRDATLRAVEWGAELPAFPGFPDEGPPPQAGG</sequence>
<dbReference type="RefSeq" id="WP_131099608.1">
    <property type="nucleotide sequence ID" value="NZ_CP036455.1"/>
</dbReference>
<organism evidence="2 3">
    <name type="scientific">Streptomonospora litoralis</name>
    <dbReference type="NCBI Taxonomy" id="2498135"/>
    <lineage>
        <taxon>Bacteria</taxon>
        <taxon>Bacillati</taxon>
        <taxon>Actinomycetota</taxon>
        <taxon>Actinomycetes</taxon>
        <taxon>Streptosporangiales</taxon>
        <taxon>Nocardiopsidaceae</taxon>
        <taxon>Streptomonospora</taxon>
    </lineage>
</organism>
<accession>A0A4V0ZK33</accession>
<evidence type="ECO:0000259" key="1">
    <source>
        <dbReference type="Pfam" id="PF14530"/>
    </source>
</evidence>
<proteinExistence type="predicted"/>
<dbReference type="AlphaFoldDB" id="A0A4V0ZK33"/>